<keyword evidence="2" id="KW-1185">Reference proteome</keyword>
<gene>
    <name evidence="1" type="ORF">CJF60_00760</name>
</gene>
<proteinExistence type="predicted"/>
<name>A0ABX4H5N8_9BACT</name>
<evidence type="ECO:0000313" key="2">
    <source>
        <dbReference type="Proteomes" id="UP000217033"/>
    </source>
</evidence>
<sequence>MNFLFAFFKNRVKISLEILIKLKEVKMLSFQTWNAKLTLINEFAKFINTFNISANTTKIDNLKRYMVDEEKLNTLISYNFLLNQ</sequence>
<accession>A0ABX4H5N8</accession>
<reference evidence="1" key="1">
    <citation type="submission" date="2017-08" db="EMBL/GenBank/DDBJ databases">
        <authorList>
            <person name="Alvarez-Ponce D."/>
            <person name="Weitzman C.L."/>
            <person name="Tillett R.L."/>
            <person name="Sandmeier F.C."/>
            <person name="Tracy C.R."/>
        </authorList>
    </citation>
    <scope>NUCLEOTIDE SEQUENCE [LARGE SCALE GENOMIC DNA]</scope>
    <source>
        <strain evidence="1">PS6</strain>
    </source>
</reference>
<dbReference type="Proteomes" id="UP000217033">
    <property type="component" value="Unassembled WGS sequence"/>
</dbReference>
<evidence type="ECO:0000313" key="1">
    <source>
        <dbReference type="EMBL" id="PAF55204.1"/>
    </source>
</evidence>
<comment type="caution">
    <text evidence="1">The sequence shown here is derived from an EMBL/GenBank/DDBJ whole genome shotgun (WGS) entry which is preliminary data.</text>
</comment>
<protein>
    <submittedName>
        <fullName evidence="1">Uncharacterized protein</fullName>
    </submittedName>
</protein>
<organism evidence="1 2">
    <name type="scientific">Mycoplasmopsis agassizii</name>
    <dbReference type="NCBI Taxonomy" id="33922"/>
    <lineage>
        <taxon>Bacteria</taxon>
        <taxon>Bacillati</taxon>
        <taxon>Mycoplasmatota</taxon>
        <taxon>Mycoplasmoidales</taxon>
        <taxon>Metamycoplasmataceae</taxon>
        <taxon>Mycoplasmopsis</taxon>
    </lineage>
</organism>
<dbReference type="EMBL" id="NQMN01000001">
    <property type="protein sequence ID" value="PAF55204.1"/>
    <property type="molecule type" value="Genomic_DNA"/>
</dbReference>